<evidence type="ECO:0000256" key="5">
    <source>
        <dbReference type="ARBA" id="ARBA00023033"/>
    </source>
</evidence>
<dbReference type="GO" id="GO:0071949">
    <property type="term" value="F:FAD binding"/>
    <property type="evidence" value="ECO:0007669"/>
    <property type="project" value="InterPro"/>
</dbReference>
<keyword evidence="6" id="KW-0472">Membrane</keyword>
<evidence type="ECO:0000313" key="9">
    <source>
        <dbReference type="Proteomes" id="UP001221757"/>
    </source>
</evidence>
<evidence type="ECO:0000313" key="8">
    <source>
        <dbReference type="EMBL" id="KAJ7695758.1"/>
    </source>
</evidence>
<evidence type="ECO:0000259" key="7">
    <source>
        <dbReference type="Pfam" id="PF01494"/>
    </source>
</evidence>
<feature type="domain" description="FAD-binding" evidence="7">
    <location>
        <begin position="11"/>
        <end position="332"/>
    </location>
</feature>
<evidence type="ECO:0000256" key="2">
    <source>
        <dbReference type="ARBA" id="ARBA00022630"/>
    </source>
</evidence>
<dbReference type="EMBL" id="JARKIE010000037">
    <property type="protein sequence ID" value="KAJ7695758.1"/>
    <property type="molecule type" value="Genomic_DNA"/>
</dbReference>
<dbReference type="PANTHER" id="PTHR13789">
    <property type="entry name" value="MONOOXYGENASE"/>
    <property type="match status" value="1"/>
</dbReference>
<evidence type="ECO:0000256" key="6">
    <source>
        <dbReference type="SAM" id="Phobius"/>
    </source>
</evidence>
<dbReference type="PANTHER" id="PTHR13789:SF314">
    <property type="entry name" value="FAD-BINDING DOMAIN-CONTAINING PROTEIN"/>
    <property type="match status" value="1"/>
</dbReference>
<dbReference type="InterPro" id="IPR050493">
    <property type="entry name" value="FAD-dep_Monooxygenase_BioMet"/>
</dbReference>
<protein>
    <recommendedName>
        <fullName evidence="7">FAD-binding domain-containing protein</fullName>
    </recommendedName>
</protein>
<dbReference type="Proteomes" id="UP001221757">
    <property type="component" value="Unassembled WGS sequence"/>
</dbReference>
<evidence type="ECO:0000256" key="1">
    <source>
        <dbReference type="ARBA" id="ARBA00007992"/>
    </source>
</evidence>
<comment type="caution">
    <text evidence="8">The sequence shown here is derived from an EMBL/GenBank/DDBJ whole genome shotgun (WGS) entry which is preliminary data.</text>
</comment>
<reference evidence="8" key="1">
    <citation type="submission" date="2023-03" db="EMBL/GenBank/DDBJ databases">
        <title>Massive genome expansion in bonnet fungi (Mycena s.s.) driven by repeated elements and novel gene families across ecological guilds.</title>
        <authorList>
            <consortium name="Lawrence Berkeley National Laboratory"/>
            <person name="Harder C.B."/>
            <person name="Miyauchi S."/>
            <person name="Viragh M."/>
            <person name="Kuo A."/>
            <person name="Thoen E."/>
            <person name="Andreopoulos B."/>
            <person name="Lu D."/>
            <person name="Skrede I."/>
            <person name="Drula E."/>
            <person name="Henrissat B."/>
            <person name="Morin E."/>
            <person name="Kohler A."/>
            <person name="Barry K."/>
            <person name="LaButti K."/>
            <person name="Morin E."/>
            <person name="Salamov A."/>
            <person name="Lipzen A."/>
            <person name="Mereny Z."/>
            <person name="Hegedus B."/>
            <person name="Baldrian P."/>
            <person name="Stursova M."/>
            <person name="Weitz H."/>
            <person name="Taylor A."/>
            <person name="Grigoriev I.V."/>
            <person name="Nagy L.G."/>
            <person name="Martin F."/>
            <person name="Kauserud H."/>
        </authorList>
    </citation>
    <scope>NUCLEOTIDE SEQUENCE</scope>
    <source>
        <strain evidence="8">CBHHK067</strain>
    </source>
</reference>
<keyword evidence="2" id="KW-0285">Flavoprotein</keyword>
<dbReference type="PRINTS" id="PR00420">
    <property type="entry name" value="RNGMNOXGNASE"/>
</dbReference>
<dbReference type="GO" id="GO:0004497">
    <property type="term" value="F:monooxygenase activity"/>
    <property type="evidence" value="ECO:0007669"/>
    <property type="project" value="UniProtKB-KW"/>
</dbReference>
<keyword evidence="3" id="KW-0274">FAD</keyword>
<comment type="similarity">
    <text evidence="1">Belongs to the paxM FAD-dependent monooxygenase family.</text>
</comment>
<keyword evidence="6" id="KW-1133">Transmembrane helix</keyword>
<proteinExistence type="inferred from homology"/>
<feature type="transmembrane region" description="Helical" evidence="6">
    <location>
        <begin position="6"/>
        <end position="26"/>
    </location>
</feature>
<evidence type="ECO:0000256" key="4">
    <source>
        <dbReference type="ARBA" id="ARBA00023002"/>
    </source>
</evidence>
<dbReference type="InterPro" id="IPR002938">
    <property type="entry name" value="FAD-bd"/>
</dbReference>
<dbReference type="InterPro" id="IPR036188">
    <property type="entry name" value="FAD/NAD-bd_sf"/>
</dbReference>
<dbReference type="Gene3D" id="3.50.50.60">
    <property type="entry name" value="FAD/NAD(P)-binding domain"/>
    <property type="match status" value="1"/>
</dbReference>
<keyword evidence="5" id="KW-0503">Monooxygenase</keyword>
<dbReference type="AlphaFoldDB" id="A0AAD7GKX7"/>
<accession>A0AAD7GKX7</accession>
<keyword evidence="9" id="KW-1185">Reference proteome</keyword>
<evidence type="ECO:0000256" key="3">
    <source>
        <dbReference type="ARBA" id="ARBA00022827"/>
    </source>
</evidence>
<dbReference type="SUPFAM" id="SSF51905">
    <property type="entry name" value="FAD/NAD(P)-binding domain"/>
    <property type="match status" value="1"/>
</dbReference>
<gene>
    <name evidence="8" type="ORF">B0H17DRAFT_426680</name>
</gene>
<name>A0AAD7GKX7_MYCRO</name>
<dbReference type="Pfam" id="PF01494">
    <property type="entry name" value="FAD_binding_3"/>
    <property type="match status" value="1"/>
</dbReference>
<keyword evidence="4" id="KW-0560">Oxidoreductase</keyword>
<organism evidence="8 9">
    <name type="scientific">Mycena rosella</name>
    <name type="common">Pink bonnet</name>
    <name type="synonym">Agaricus rosellus</name>
    <dbReference type="NCBI Taxonomy" id="1033263"/>
    <lineage>
        <taxon>Eukaryota</taxon>
        <taxon>Fungi</taxon>
        <taxon>Dikarya</taxon>
        <taxon>Basidiomycota</taxon>
        <taxon>Agaricomycotina</taxon>
        <taxon>Agaricomycetes</taxon>
        <taxon>Agaricomycetidae</taxon>
        <taxon>Agaricales</taxon>
        <taxon>Marasmiineae</taxon>
        <taxon>Mycenaceae</taxon>
        <taxon>Mycena</taxon>
    </lineage>
</organism>
<sequence length="458" mass="49854">MTDSEAALKFIIVGASIAGLASAIALKHSGHNVVVLERESKLGGTILGQGGCARVPPNGCKILFDWGLEAQTRANTSIAVGFGVYKHDGGMAPNRDFVGTSRFNPELMSEARGDFVQFRYHDLLRILYEEATKISERVPVSRVTVLFGADVANVDSDSCSVTLLSGEIHTGDAIIGADGPSGVVRRTLLQEEDVNPEICDVRTGMALCSAVIPKALAIQHPDLASFYEYPASTVSMGSNSGSITCAVGTENDISLWVYTPDSSQDGTWTQEADKKLPDVLGPCDAKIRKLAALAGSANCVQSQDHHELESWVSASGKVLVLGEAAHPFPPASLHAYSVCLEDGAFIGKIFSYARNPERIPEFFYAFEEHRRSRCSRIREAEKQYIGVITLPDGELQVRRDVSMRANHAAGRDVMEGEESNLQQMLDDMRMVFAYDPADDADEWWMSWGRFRDSANIVS</sequence>
<keyword evidence="6" id="KW-0812">Transmembrane</keyword>